<organism evidence="4 5">
    <name type="scientific">Castanea mollissima</name>
    <name type="common">Chinese chestnut</name>
    <dbReference type="NCBI Taxonomy" id="60419"/>
    <lineage>
        <taxon>Eukaryota</taxon>
        <taxon>Viridiplantae</taxon>
        <taxon>Streptophyta</taxon>
        <taxon>Embryophyta</taxon>
        <taxon>Tracheophyta</taxon>
        <taxon>Spermatophyta</taxon>
        <taxon>Magnoliopsida</taxon>
        <taxon>eudicotyledons</taxon>
        <taxon>Gunneridae</taxon>
        <taxon>Pentapetalae</taxon>
        <taxon>rosids</taxon>
        <taxon>fabids</taxon>
        <taxon>Fagales</taxon>
        <taxon>Fagaceae</taxon>
        <taxon>Castanea</taxon>
    </lineage>
</organism>
<accession>A0A8J4RND7</accession>
<evidence type="ECO:0000313" key="4">
    <source>
        <dbReference type="EMBL" id="KAF3969380.1"/>
    </source>
</evidence>
<dbReference type="Proteomes" id="UP000737018">
    <property type="component" value="Unassembled WGS sequence"/>
</dbReference>
<comment type="caution">
    <text evidence="4">The sequence shown here is derived from an EMBL/GenBank/DDBJ whole genome shotgun (WGS) entry which is preliminary data.</text>
</comment>
<evidence type="ECO:0000256" key="1">
    <source>
        <dbReference type="SAM" id="MobiDB-lite"/>
    </source>
</evidence>
<feature type="domain" description="DUF7356" evidence="3">
    <location>
        <begin position="166"/>
        <end position="271"/>
    </location>
</feature>
<gene>
    <name evidence="4" type="ORF">CMV_006833</name>
</gene>
<proteinExistence type="predicted"/>
<keyword evidence="2" id="KW-1133">Transmembrane helix</keyword>
<dbReference type="PANTHER" id="PTHR34200">
    <property type="entry name" value="DENTIN SIALOPHOSPHOPROTEIN-LIKE ISOFORM X1"/>
    <property type="match status" value="1"/>
</dbReference>
<feature type="compositionally biased region" description="Acidic residues" evidence="1">
    <location>
        <begin position="348"/>
        <end position="365"/>
    </location>
</feature>
<dbReference type="AlphaFoldDB" id="A0A8J4RND7"/>
<name>A0A8J4RND7_9ROSI</name>
<keyword evidence="5" id="KW-1185">Reference proteome</keyword>
<feature type="compositionally biased region" description="Basic and acidic residues" evidence="1">
    <location>
        <begin position="77"/>
        <end position="94"/>
    </location>
</feature>
<keyword evidence="2" id="KW-0812">Transmembrane</keyword>
<feature type="compositionally biased region" description="Polar residues" evidence="1">
    <location>
        <begin position="100"/>
        <end position="109"/>
    </location>
</feature>
<keyword evidence="2" id="KW-0472">Membrane</keyword>
<evidence type="ECO:0000256" key="2">
    <source>
        <dbReference type="SAM" id="Phobius"/>
    </source>
</evidence>
<feature type="compositionally biased region" description="Basic and acidic residues" evidence="1">
    <location>
        <begin position="56"/>
        <end position="68"/>
    </location>
</feature>
<evidence type="ECO:0000313" key="5">
    <source>
        <dbReference type="Proteomes" id="UP000737018"/>
    </source>
</evidence>
<dbReference type="PANTHER" id="PTHR34200:SF8">
    <property type="entry name" value="TRANSMEMBRANE PROTEIN"/>
    <property type="match status" value="1"/>
</dbReference>
<feature type="compositionally biased region" description="Basic and acidic residues" evidence="1">
    <location>
        <begin position="121"/>
        <end position="173"/>
    </location>
</feature>
<sequence>MPKYTQRNGFIFQGHPVVQTMGFIVVLLFMDCSSADSKVNEGSNNGLGSVIPVPLNKKDGLEDEKKDGSNLVSNPTEVDKVKGDQVGGSKEDLGAKTGMDKSSSISQSELGEVGSVQKGEGSSRKELKGKGSGDEKQKLGDGAESKDVPKDVGNERDGDSSKSERNEGSRGEECDSSNMCKVEKKFVACLRVPGDESPDLLLLIQNKGESSLSVTISAPDSVRLAEKEVQIQEKEVKERIKVTVSNVDGVTDSLITLTAGNDKCSLDFRDLIAHSSQKEFDNTPKSLFISSLTKRPAIALIFLGPLLILVSAWICISFRRRRFSGNGSKYQKLDMELPVSSVAKSELDTNDGWDENWGDSWDDEEAPKTPSMPVTPNLSSKGLASRRLNKDGWKD</sequence>
<feature type="region of interest" description="Disordered" evidence="1">
    <location>
        <begin position="39"/>
        <end position="176"/>
    </location>
</feature>
<protein>
    <recommendedName>
        <fullName evidence="3">DUF7356 domain-containing protein</fullName>
    </recommendedName>
</protein>
<feature type="region of interest" description="Disordered" evidence="1">
    <location>
        <begin position="347"/>
        <end position="395"/>
    </location>
</feature>
<dbReference type="EMBL" id="JRKL02000654">
    <property type="protein sequence ID" value="KAF3969380.1"/>
    <property type="molecule type" value="Genomic_DNA"/>
</dbReference>
<dbReference type="InterPro" id="IPR055780">
    <property type="entry name" value="DUF7356"/>
</dbReference>
<feature type="transmembrane region" description="Helical" evidence="2">
    <location>
        <begin position="297"/>
        <end position="316"/>
    </location>
</feature>
<dbReference type="Pfam" id="PF24053">
    <property type="entry name" value="DUF7356"/>
    <property type="match status" value="1"/>
</dbReference>
<feature type="compositionally biased region" description="Polar residues" evidence="1">
    <location>
        <begin position="372"/>
        <end position="382"/>
    </location>
</feature>
<dbReference type="OrthoDB" id="1936430at2759"/>
<reference evidence="4" key="1">
    <citation type="submission" date="2020-03" db="EMBL/GenBank/DDBJ databases">
        <title>Castanea mollissima Vanexum genome sequencing.</title>
        <authorList>
            <person name="Staton M."/>
        </authorList>
    </citation>
    <scope>NUCLEOTIDE SEQUENCE</scope>
    <source>
        <tissue evidence="4">Leaf</tissue>
    </source>
</reference>
<evidence type="ECO:0000259" key="3">
    <source>
        <dbReference type="Pfam" id="PF24053"/>
    </source>
</evidence>